<dbReference type="OrthoDB" id="1751210at2759"/>
<accession>A0A167IXS4</accession>
<feature type="region of interest" description="Disordered" evidence="1">
    <location>
        <begin position="341"/>
        <end position="422"/>
    </location>
</feature>
<keyword evidence="4" id="KW-1185">Reference proteome</keyword>
<dbReference type="GO" id="GO:0005634">
    <property type="term" value="C:nucleus"/>
    <property type="evidence" value="ECO:0007669"/>
    <property type="project" value="TreeGrafter"/>
</dbReference>
<feature type="compositionally biased region" description="Polar residues" evidence="1">
    <location>
        <begin position="354"/>
        <end position="364"/>
    </location>
</feature>
<gene>
    <name evidence="3" type="ORF">CALVIDRAFT_267034</name>
</gene>
<feature type="region of interest" description="Disordered" evidence="1">
    <location>
        <begin position="261"/>
        <end position="312"/>
    </location>
</feature>
<dbReference type="Pfam" id="PF23305">
    <property type="entry name" value="DUF7082"/>
    <property type="match status" value="1"/>
</dbReference>
<dbReference type="STRING" id="1330018.A0A167IXS4"/>
<feature type="compositionally biased region" description="Polar residues" evidence="1">
    <location>
        <begin position="383"/>
        <end position="422"/>
    </location>
</feature>
<evidence type="ECO:0000313" key="4">
    <source>
        <dbReference type="Proteomes" id="UP000076738"/>
    </source>
</evidence>
<dbReference type="EMBL" id="KV417304">
    <property type="protein sequence ID" value="KZO93067.1"/>
    <property type="molecule type" value="Genomic_DNA"/>
</dbReference>
<protein>
    <recommendedName>
        <fullName evidence="2">DUF7082 domain-containing protein</fullName>
    </recommendedName>
</protein>
<evidence type="ECO:0000256" key="1">
    <source>
        <dbReference type="SAM" id="MobiDB-lite"/>
    </source>
</evidence>
<dbReference type="Proteomes" id="UP000076738">
    <property type="component" value="Unassembled WGS sequence"/>
</dbReference>
<proteinExistence type="predicted"/>
<dbReference type="AlphaFoldDB" id="A0A167IXS4"/>
<dbReference type="PANTHER" id="PTHR39463">
    <property type="entry name" value="MEDUSA"/>
    <property type="match status" value="1"/>
</dbReference>
<evidence type="ECO:0000259" key="2">
    <source>
        <dbReference type="Pfam" id="PF23305"/>
    </source>
</evidence>
<organism evidence="3 4">
    <name type="scientific">Calocera viscosa (strain TUFC12733)</name>
    <dbReference type="NCBI Taxonomy" id="1330018"/>
    <lineage>
        <taxon>Eukaryota</taxon>
        <taxon>Fungi</taxon>
        <taxon>Dikarya</taxon>
        <taxon>Basidiomycota</taxon>
        <taxon>Agaricomycotina</taxon>
        <taxon>Dacrymycetes</taxon>
        <taxon>Dacrymycetales</taxon>
        <taxon>Dacrymycetaceae</taxon>
        <taxon>Calocera</taxon>
    </lineage>
</organism>
<sequence length="422" mass="45866">MTMQTPYRGMSATMSPANSMSAFQSASLQGSPMQTTPLMQGGMWTGGAGPSHHPGMMTPGTLSQQVSLMRTTQIHGGGGLTQNQALGKVSLELQGKLSNMALGWSQEEVAASRRLVQFSRSLEDGILKVQFRPISPADYVHGTVVVSCIYRRDGAPDERDKCYITSVDAIQLLEAIIASPFSVEEKNRIRRNLEGFKPITVSKHKADQENFFKLIMEFAAPKPRNIEKDVKVFKWEHLEQALHKIIDKYSVAGVTDAHQGLAFRDHSESPRPDIRPSPTPAGPRIASGPSRNLKAEPVDPSMNDFHYGGDTYELDDQEASQTSLSMQPGGYDQYAMTQSNDNLQYSLPPMPSYDPSSNNATDITSDVGWNPMDYLTDPPPTAGAQQSAGSNGVSASESQPLFAQPSSLSTPQKDQSRAAPSS</sequence>
<dbReference type="PANTHER" id="PTHR39463:SF1">
    <property type="entry name" value="MEDUSA"/>
    <property type="match status" value="1"/>
</dbReference>
<name>A0A167IXS4_CALVF</name>
<feature type="domain" description="DUF7082" evidence="2">
    <location>
        <begin position="88"/>
        <end position="246"/>
    </location>
</feature>
<evidence type="ECO:0000313" key="3">
    <source>
        <dbReference type="EMBL" id="KZO93067.1"/>
    </source>
</evidence>
<reference evidence="3 4" key="1">
    <citation type="journal article" date="2016" name="Mol. Biol. Evol.">
        <title>Comparative Genomics of Early-Diverging Mushroom-Forming Fungi Provides Insights into the Origins of Lignocellulose Decay Capabilities.</title>
        <authorList>
            <person name="Nagy L.G."/>
            <person name="Riley R."/>
            <person name="Tritt A."/>
            <person name="Adam C."/>
            <person name="Daum C."/>
            <person name="Floudas D."/>
            <person name="Sun H."/>
            <person name="Yadav J.S."/>
            <person name="Pangilinan J."/>
            <person name="Larsson K.H."/>
            <person name="Matsuura K."/>
            <person name="Barry K."/>
            <person name="Labutti K."/>
            <person name="Kuo R."/>
            <person name="Ohm R.A."/>
            <person name="Bhattacharya S.S."/>
            <person name="Shirouzu T."/>
            <person name="Yoshinaga Y."/>
            <person name="Martin F.M."/>
            <person name="Grigoriev I.V."/>
            <person name="Hibbett D.S."/>
        </authorList>
    </citation>
    <scope>NUCLEOTIDE SEQUENCE [LARGE SCALE GENOMIC DNA]</scope>
    <source>
        <strain evidence="3 4">TUFC12733</strain>
    </source>
</reference>
<feature type="compositionally biased region" description="Basic and acidic residues" evidence="1">
    <location>
        <begin position="263"/>
        <end position="274"/>
    </location>
</feature>
<dbReference type="InterPro" id="IPR055509">
    <property type="entry name" value="DUF7082"/>
</dbReference>